<dbReference type="InterPro" id="IPR001173">
    <property type="entry name" value="Glyco_trans_2-like"/>
</dbReference>
<dbReference type="AlphaFoldDB" id="B8LD11"/>
<protein>
    <submittedName>
        <fullName evidence="2">Dolichylphosphate beta-glucosyltransferase</fullName>
        <ecNumber evidence="2">2.4.1.117</ecNumber>
    </submittedName>
</protein>
<dbReference type="Proteomes" id="UP000001449">
    <property type="component" value="Unassembled WGS sequence"/>
</dbReference>
<dbReference type="GO" id="GO:0004581">
    <property type="term" value="F:dolichyl-phosphate beta-glucosyltransferase activity"/>
    <property type="evidence" value="ECO:0007669"/>
    <property type="project" value="UniProtKB-EC"/>
</dbReference>
<dbReference type="InParanoid" id="B8LD11"/>
<sequence>LTILLPAYNERDRIGSTLSTYVECMKQMPVYQHPGDCNSTTGSVSILVIDDGSSDGTAEFVNSISWMDTATVNDNVRCITLPHNEGKGGAIERDVTTTVRSLVLVADADGSGDISCVNDMIQALEDLLVQSSATRISQSTPTSTHQSTHAPQALIVGFRQYPQSKSLLRSLLSWGFRTAVSSIFIGANLGISDTQCGLKLMTSSTGVLLYNKLNLRRWSHDVEVIHRARLLNVPVGECGVPWIDKDGSKLMTSVGSALTVSLVMLKDIAGIRLHYALGLWRVR</sequence>
<keyword evidence="3" id="KW-1185">Reference proteome</keyword>
<evidence type="ECO:0000313" key="2">
    <source>
        <dbReference type="EMBL" id="EED86726.1"/>
    </source>
</evidence>
<dbReference type="SUPFAM" id="SSF53448">
    <property type="entry name" value="Nucleotide-diphospho-sugar transferases"/>
    <property type="match status" value="1"/>
</dbReference>
<keyword evidence="2" id="KW-0328">Glycosyltransferase</keyword>
<feature type="non-terminal residue" evidence="2">
    <location>
        <position position="283"/>
    </location>
</feature>
<dbReference type="EC" id="2.4.1.117" evidence="2"/>
<dbReference type="Pfam" id="PF00535">
    <property type="entry name" value="Glycos_transf_2"/>
    <property type="match status" value="1"/>
</dbReference>
<dbReference type="Gene3D" id="3.90.550.10">
    <property type="entry name" value="Spore Coat Polysaccharide Biosynthesis Protein SpsA, Chain A"/>
    <property type="match status" value="1"/>
</dbReference>
<dbReference type="GO" id="GO:0006487">
    <property type="term" value="P:protein N-linked glycosylation"/>
    <property type="evidence" value="ECO:0000318"/>
    <property type="project" value="GO_Central"/>
</dbReference>
<reference evidence="2 3" key="2">
    <citation type="journal article" date="2008" name="Nature">
        <title>The Phaeodactylum genome reveals the evolutionary history of diatom genomes.</title>
        <authorList>
            <person name="Bowler C."/>
            <person name="Allen A.E."/>
            <person name="Badger J.H."/>
            <person name="Grimwood J."/>
            <person name="Jabbari K."/>
            <person name="Kuo A."/>
            <person name="Maheswari U."/>
            <person name="Martens C."/>
            <person name="Maumus F."/>
            <person name="Otillar R.P."/>
            <person name="Rayko E."/>
            <person name="Salamov A."/>
            <person name="Vandepoele K."/>
            <person name="Beszteri B."/>
            <person name="Gruber A."/>
            <person name="Heijde M."/>
            <person name="Katinka M."/>
            <person name="Mock T."/>
            <person name="Valentin K."/>
            <person name="Verret F."/>
            <person name="Berges J.A."/>
            <person name="Brownlee C."/>
            <person name="Cadoret J.P."/>
            <person name="Chiovitti A."/>
            <person name="Choi C.J."/>
            <person name="Coesel S."/>
            <person name="De Martino A."/>
            <person name="Detter J.C."/>
            <person name="Durkin C."/>
            <person name="Falciatore A."/>
            <person name="Fournet J."/>
            <person name="Haruta M."/>
            <person name="Huysman M.J."/>
            <person name="Jenkins B.D."/>
            <person name="Jiroutova K."/>
            <person name="Jorgensen R.E."/>
            <person name="Joubert Y."/>
            <person name="Kaplan A."/>
            <person name="Kroger N."/>
            <person name="Kroth P.G."/>
            <person name="La Roche J."/>
            <person name="Lindquist E."/>
            <person name="Lommer M."/>
            <person name="Martin-Jezequel V."/>
            <person name="Lopez P.J."/>
            <person name="Lucas S."/>
            <person name="Mangogna M."/>
            <person name="McGinnis K."/>
            <person name="Medlin L.K."/>
            <person name="Montsant A."/>
            <person name="Oudot-Le Secq M.P."/>
            <person name="Napoli C."/>
            <person name="Obornik M."/>
            <person name="Parker M.S."/>
            <person name="Petit J.L."/>
            <person name="Porcel B.M."/>
            <person name="Poulsen N."/>
            <person name="Robison M."/>
            <person name="Rychlewski L."/>
            <person name="Rynearson T.A."/>
            <person name="Schmutz J."/>
            <person name="Shapiro H."/>
            <person name="Siaut M."/>
            <person name="Stanley M."/>
            <person name="Sussman M.R."/>
            <person name="Taylor A.R."/>
            <person name="Vardi A."/>
            <person name="von Dassow P."/>
            <person name="Vyverman W."/>
            <person name="Willis A."/>
            <person name="Wyrwicz L.S."/>
            <person name="Rokhsar D.S."/>
            <person name="Weissenbach J."/>
            <person name="Armbrust E.V."/>
            <person name="Green B.R."/>
            <person name="Van de Peer Y."/>
            <person name="Grigoriev I.V."/>
        </authorList>
    </citation>
    <scope>NUCLEOTIDE SEQUENCE [LARGE SCALE GENOMIC DNA]</scope>
    <source>
        <strain evidence="2 3">CCMP1335</strain>
    </source>
</reference>
<dbReference type="STRING" id="35128.B8LD11"/>
<name>B8LD11_THAPS</name>
<dbReference type="eggNOG" id="KOG2977">
    <property type="taxonomic scope" value="Eukaryota"/>
</dbReference>
<evidence type="ECO:0000313" key="3">
    <source>
        <dbReference type="Proteomes" id="UP000001449"/>
    </source>
</evidence>
<dbReference type="InterPro" id="IPR029044">
    <property type="entry name" value="Nucleotide-diphossugar_trans"/>
</dbReference>
<proteinExistence type="predicted"/>
<reference evidence="2 3" key="1">
    <citation type="journal article" date="2004" name="Science">
        <title>The genome of the diatom Thalassiosira pseudonana: ecology, evolution, and metabolism.</title>
        <authorList>
            <person name="Armbrust E.V."/>
            <person name="Berges J.A."/>
            <person name="Bowler C."/>
            <person name="Green B.R."/>
            <person name="Martinez D."/>
            <person name="Putnam N.H."/>
            <person name="Zhou S."/>
            <person name="Allen A.E."/>
            <person name="Apt K.E."/>
            <person name="Bechner M."/>
            <person name="Brzezinski M.A."/>
            <person name="Chaal B.K."/>
            <person name="Chiovitti A."/>
            <person name="Davis A.K."/>
            <person name="Demarest M.S."/>
            <person name="Detter J.C."/>
            <person name="Glavina T."/>
            <person name="Goodstein D."/>
            <person name="Hadi M.Z."/>
            <person name="Hellsten U."/>
            <person name="Hildebrand M."/>
            <person name="Jenkins B.D."/>
            <person name="Jurka J."/>
            <person name="Kapitonov V.V."/>
            <person name="Kroger N."/>
            <person name="Lau W.W."/>
            <person name="Lane T.W."/>
            <person name="Larimer F.W."/>
            <person name="Lippmeier J.C."/>
            <person name="Lucas S."/>
            <person name="Medina M."/>
            <person name="Montsant A."/>
            <person name="Obornik M."/>
            <person name="Parker M.S."/>
            <person name="Palenik B."/>
            <person name="Pazour G.J."/>
            <person name="Richardson P.M."/>
            <person name="Rynearson T.A."/>
            <person name="Saito M.A."/>
            <person name="Schwartz D.C."/>
            <person name="Thamatrakoln K."/>
            <person name="Valentin K."/>
            <person name="Vardi A."/>
            <person name="Wilkerson F.P."/>
            <person name="Rokhsar D.S."/>
        </authorList>
    </citation>
    <scope>NUCLEOTIDE SEQUENCE [LARGE SCALE GENOMIC DNA]</scope>
    <source>
        <strain evidence="2 3">CCMP1335</strain>
    </source>
</reference>
<dbReference type="GeneID" id="7449877"/>
<dbReference type="PANTHER" id="PTHR10859">
    <property type="entry name" value="GLYCOSYL TRANSFERASE"/>
    <property type="match status" value="1"/>
</dbReference>
<dbReference type="PANTHER" id="PTHR10859:SF91">
    <property type="entry name" value="DOLICHYL-PHOSPHATE BETA-GLUCOSYLTRANSFERASE"/>
    <property type="match status" value="1"/>
</dbReference>
<dbReference type="PaxDb" id="35128-Thaps16378"/>
<gene>
    <name evidence="2" type="ORF">THAPSDRAFT_16378</name>
</gene>
<evidence type="ECO:0000259" key="1">
    <source>
        <dbReference type="Pfam" id="PF00535"/>
    </source>
</evidence>
<dbReference type="KEGG" id="tps:THAPSDRAFT_16378"/>
<feature type="domain" description="Glycosyltransferase 2-like" evidence="1">
    <location>
        <begin position="2"/>
        <end position="159"/>
    </location>
</feature>
<organism evidence="2 3">
    <name type="scientific">Thalassiosira pseudonana</name>
    <name type="common">Marine diatom</name>
    <name type="synonym">Cyclotella nana</name>
    <dbReference type="NCBI Taxonomy" id="35128"/>
    <lineage>
        <taxon>Eukaryota</taxon>
        <taxon>Sar</taxon>
        <taxon>Stramenopiles</taxon>
        <taxon>Ochrophyta</taxon>
        <taxon>Bacillariophyta</taxon>
        <taxon>Coscinodiscophyceae</taxon>
        <taxon>Thalassiosirophycidae</taxon>
        <taxon>Thalassiosirales</taxon>
        <taxon>Thalassiosiraceae</taxon>
        <taxon>Thalassiosira</taxon>
    </lineage>
</organism>
<dbReference type="HOGENOM" id="CLU_033536_9_1_1"/>
<dbReference type="RefSeq" id="XP_002296998.1">
    <property type="nucleotide sequence ID" value="XM_002296962.1"/>
</dbReference>
<dbReference type="OMA" id="QTIERFC"/>
<accession>B8LD11</accession>
<keyword evidence="2" id="KW-0808">Transferase</keyword>
<dbReference type="GO" id="GO:0005789">
    <property type="term" value="C:endoplasmic reticulum membrane"/>
    <property type="evidence" value="ECO:0000318"/>
    <property type="project" value="GO_Central"/>
</dbReference>
<dbReference type="EMBL" id="DS999419">
    <property type="protein sequence ID" value="EED86726.1"/>
    <property type="molecule type" value="Genomic_DNA"/>
</dbReference>
<feature type="non-terminal residue" evidence="2">
    <location>
        <position position="1"/>
    </location>
</feature>